<evidence type="ECO:0000313" key="1">
    <source>
        <dbReference type="EnsemblMetazoa" id="ENSAATROPP014328"/>
    </source>
</evidence>
<reference evidence="1" key="1">
    <citation type="submission" date="2024-04" db="UniProtKB">
        <authorList>
            <consortium name="EnsemblMetazoa"/>
        </authorList>
    </citation>
    <scope>IDENTIFICATION</scope>
    <source>
        <strain evidence="1">EBRO</strain>
    </source>
</reference>
<sequence>MRTGEEVLNLYYKHLSTSVPFDPFCLVAEKTCKVAENTHKKIHGRTENEFITDYEFLKQCKDNINST</sequence>
<dbReference type="Proteomes" id="UP000075880">
    <property type="component" value="Unassembled WGS sequence"/>
</dbReference>
<keyword evidence="2" id="KW-1185">Reference proteome</keyword>
<dbReference type="AlphaFoldDB" id="A0AAG5DUP7"/>
<dbReference type="EnsemblMetazoa" id="ENSAATROPT016307">
    <property type="protein sequence ID" value="ENSAATROPP014328"/>
    <property type="gene ID" value="ENSAATROPG013336"/>
</dbReference>
<name>A0AAG5DUP7_ANOAO</name>
<proteinExistence type="predicted"/>
<protein>
    <submittedName>
        <fullName evidence="1">Uncharacterized protein</fullName>
    </submittedName>
</protein>
<evidence type="ECO:0000313" key="2">
    <source>
        <dbReference type="Proteomes" id="UP000075880"/>
    </source>
</evidence>
<accession>A0AAG5DUP7</accession>
<organism evidence="1 2">
    <name type="scientific">Anopheles atroparvus</name>
    <name type="common">European mosquito</name>
    <dbReference type="NCBI Taxonomy" id="41427"/>
    <lineage>
        <taxon>Eukaryota</taxon>
        <taxon>Metazoa</taxon>
        <taxon>Ecdysozoa</taxon>
        <taxon>Arthropoda</taxon>
        <taxon>Hexapoda</taxon>
        <taxon>Insecta</taxon>
        <taxon>Pterygota</taxon>
        <taxon>Neoptera</taxon>
        <taxon>Endopterygota</taxon>
        <taxon>Diptera</taxon>
        <taxon>Nematocera</taxon>
        <taxon>Culicoidea</taxon>
        <taxon>Culicidae</taxon>
        <taxon>Anophelinae</taxon>
        <taxon>Anopheles</taxon>
    </lineage>
</organism>